<keyword evidence="5 7" id="KW-1133">Transmembrane helix</keyword>
<keyword evidence="3" id="KW-1003">Cell membrane</keyword>
<dbReference type="InterPro" id="IPR000515">
    <property type="entry name" value="MetI-like"/>
</dbReference>
<keyword evidence="6 7" id="KW-0472">Membrane</keyword>
<protein>
    <submittedName>
        <fullName evidence="9">Binding-protein-dependent transport systems inner membrane component</fullName>
    </submittedName>
</protein>
<dbReference type="CDD" id="cd06261">
    <property type="entry name" value="TM_PBP2"/>
    <property type="match status" value="1"/>
</dbReference>
<feature type="transmembrane region" description="Helical" evidence="7">
    <location>
        <begin position="117"/>
        <end position="137"/>
    </location>
</feature>
<feature type="transmembrane region" description="Helical" evidence="7">
    <location>
        <begin position="87"/>
        <end position="105"/>
    </location>
</feature>
<dbReference type="Gene3D" id="1.10.3720.10">
    <property type="entry name" value="MetI-like"/>
    <property type="match status" value="1"/>
</dbReference>
<dbReference type="STRING" id="1631249.BQ8794_130166"/>
<name>A0A1R3V1A4_9HYPH</name>
<dbReference type="EMBL" id="FTPD01000005">
    <property type="protein sequence ID" value="SIT53682.1"/>
    <property type="molecule type" value="Genomic_DNA"/>
</dbReference>
<evidence type="ECO:0000256" key="5">
    <source>
        <dbReference type="ARBA" id="ARBA00022989"/>
    </source>
</evidence>
<dbReference type="Proteomes" id="UP000188388">
    <property type="component" value="Unassembled WGS sequence"/>
</dbReference>
<evidence type="ECO:0000313" key="9">
    <source>
        <dbReference type="EMBL" id="SIT53682.1"/>
    </source>
</evidence>
<organism evidence="9 10">
    <name type="scientific">Mesorhizobium prunaredense</name>
    <dbReference type="NCBI Taxonomy" id="1631249"/>
    <lineage>
        <taxon>Bacteria</taxon>
        <taxon>Pseudomonadati</taxon>
        <taxon>Pseudomonadota</taxon>
        <taxon>Alphaproteobacteria</taxon>
        <taxon>Hyphomicrobiales</taxon>
        <taxon>Phyllobacteriaceae</taxon>
        <taxon>Mesorhizobium</taxon>
    </lineage>
</organism>
<dbReference type="GO" id="GO:0005886">
    <property type="term" value="C:plasma membrane"/>
    <property type="evidence" value="ECO:0007669"/>
    <property type="project" value="UniProtKB-SubCell"/>
</dbReference>
<feature type="transmembrane region" description="Helical" evidence="7">
    <location>
        <begin position="21"/>
        <end position="47"/>
    </location>
</feature>
<dbReference type="SUPFAM" id="SSF161098">
    <property type="entry name" value="MetI-like"/>
    <property type="match status" value="1"/>
</dbReference>
<dbReference type="PANTHER" id="PTHR30151:SF38">
    <property type="entry name" value="ALIPHATIC SULFONATES TRANSPORT PERMEASE PROTEIN SSUC-RELATED"/>
    <property type="match status" value="1"/>
</dbReference>
<accession>A0A1R3V1A4</accession>
<evidence type="ECO:0000256" key="6">
    <source>
        <dbReference type="ARBA" id="ARBA00023136"/>
    </source>
</evidence>
<dbReference type="PROSITE" id="PS50928">
    <property type="entry name" value="ABC_TM1"/>
    <property type="match status" value="1"/>
</dbReference>
<gene>
    <name evidence="9" type="ORF">BQ8794_130166</name>
</gene>
<dbReference type="Pfam" id="PF00528">
    <property type="entry name" value="BPD_transp_1"/>
    <property type="match status" value="1"/>
</dbReference>
<keyword evidence="4 7" id="KW-0812">Transmembrane</keyword>
<dbReference type="PANTHER" id="PTHR30151">
    <property type="entry name" value="ALKANE SULFONATE ABC TRANSPORTER-RELATED, MEMBRANE SUBUNIT"/>
    <property type="match status" value="1"/>
</dbReference>
<sequence>MSAPDIGDRPPGAAVGMSSQSGLAAALTPVLTVAASLFGLGLLWGLAANAWPSRAFPGPGLVWQVLLAEAANGDLFYHLGATLGRVAAAYVVAMVAGSVIGVLLGSHRRADRFFSPWVVLFLNIPALVVIVLAYIWFGLNEAAAIGAVAVNKIPNVVVTMREGARALDPSYAEMAAVYRFGLLDRIRHVLLPQLQPYLAAASRSGIALIWKIVLVVELLGRSNGVGFQIYLYFQLFDVAAILAYTLAFVAVMLVIELFLVQPVERHATRWRRRPA</sequence>
<evidence type="ECO:0000259" key="8">
    <source>
        <dbReference type="PROSITE" id="PS50928"/>
    </source>
</evidence>
<feature type="domain" description="ABC transmembrane type-1" evidence="8">
    <location>
        <begin position="79"/>
        <end position="259"/>
    </location>
</feature>
<comment type="similarity">
    <text evidence="7">Belongs to the binding-protein-dependent transport system permease family.</text>
</comment>
<keyword evidence="10" id="KW-1185">Reference proteome</keyword>
<feature type="transmembrane region" description="Helical" evidence="7">
    <location>
        <begin position="231"/>
        <end position="255"/>
    </location>
</feature>
<dbReference type="GO" id="GO:0055085">
    <property type="term" value="P:transmembrane transport"/>
    <property type="evidence" value="ECO:0007669"/>
    <property type="project" value="InterPro"/>
</dbReference>
<dbReference type="InterPro" id="IPR035906">
    <property type="entry name" value="MetI-like_sf"/>
</dbReference>
<evidence type="ECO:0000256" key="1">
    <source>
        <dbReference type="ARBA" id="ARBA00004651"/>
    </source>
</evidence>
<comment type="subcellular location">
    <subcellularLocation>
        <location evidence="1 7">Cell membrane</location>
        <topology evidence="1 7">Multi-pass membrane protein</topology>
    </subcellularLocation>
</comment>
<reference evidence="10" key="1">
    <citation type="submission" date="2017-01" db="EMBL/GenBank/DDBJ databases">
        <authorList>
            <person name="Brunel B."/>
        </authorList>
    </citation>
    <scope>NUCLEOTIDE SEQUENCE [LARGE SCALE GENOMIC DNA]</scope>
</reference>
<evidence type="ECO:0000313" key="10">
    <source>
        <dbReference type="Proteomes" id="UP000188388"/>
    </source>
</evidence>
<dbReference type="AlphaFoldDB" id="A0A1R3V1A4"/>
<keyword evidence="2 7" id="KW-0813">Transport</keyword>
<evidence type="ECO:0000256" key="7">
    <source>
        <dbReference type="RuleBase" id="RU363032"/>
    </source>
</evidence>
<proteinExistence type="inferred from homology"/>
<evidence type="ECO:0000256" key="3">
    <source>
        <dbReference type="ARBA" id="ARBA00022475"/>
    </source>
</evidence>
<evidence type="ECO:0000256" key="4">
    <source>
        <dbReference type="ARBA" id="ARBA00022692"/>
    </source>
</evidence>
<evidence type="ECO:0000256" key="2">
    <source>
        <dbReference type="ARBA" id="ARBA00022448"/>
    </source>
</evidence>